<dbReference type="Proteomes" id="UP000472267">
    <property type="component" value="Chromosome 20"/>
</dbReference>
<keyword evidence="2" id="KW-1185">Reference proteome</keyword>
<evidence type="ECO:0000313" key="1">
    <source>
        <dbReference type="Ensembl" id="ENSSFAP00005051893.1"/>
    </source>
</evidence>
<name>A0A672JCH6_SALFA</name>
<evidence type="ECO:0000313" key="2">
    <source>
        <dbReference type="Proteomes" id="UP000472267"/>
    </source>
</evidence>
<accession>A0A672JCH6</accession>
<proteinExistence type="predicted"/>
<reference evidence="1" key="2">
    <citation type="submission" date="2025-08" db="UniProtKB">
        <authorList>
            <consortium name="Ensembl"/>
        </authorList>
    </citation>
    <scope>IDENTIFICATION</scope>
</reference>
<reference evidence="1" key="3">
    <citation type="submission" date="2025-09" db="UniProtKB">
        <authorList>
            <consortium name="Ensembl"/>
        </authorList>
    </citation>
    <scope>IDENTIFICATION</scope>
</reference>
<sequence>MPVEKGVLDRHKPRLLWRKRQLLVWSRWRQCSSEECGHPIDTVHCSSELLSSNHPPASASRELGLQARATAPGENHLHSQRVSGFTNVETRINMDDGGMRK</sequence>
<organism evidence="1 2">
    <name type="scientific">Salarias fasciatus</name>
    <name type="common">Jewelled blenny</name>
    <name type="synonym">Blennius fasciatus</name>
    <dbReference type="NCBI Taxonomy" id="181472"/>
    <lineage>
        <taxon>Eukaryota</taxon>
        <taxon>Metazoa</taxon>
        <taxon>Chordata</taxon>
        <taxon>Craniata</taxon>
        <taxon>Vertebrata</taxon>
        <taxon>Euteleostomi</taxon>
        <taxon>Actinopterygii</taxon>
        <taxon>Neopterygii</taxon>
        <taxon>Teleostei</taxon>
        <taxon>Neoteleostei</taxon>
        <taxon>Acanthomorphata</taxon>
        <taxon>Ovalentaria</taxon>
        <taxon>Blenniimorphae</taxon>
        <taxon>Blenniiformes</taxon>
        <taxon>Blennioidei</taxon>
        <taxon>Blenniidae</taxon>
        <taxon>Salariinae</taxon>
        <taxon>Salarias</taxon>
    </lineage>
</organism>
<dbReference type="Ensembl" id="ENSSFAT00005053542.1">
    <property type="protein sequence ID" value="ENSSFAP00005051893.1"/>
    <property type="gene ID" value="ENSSFAG00005024903.1"/>
</dbReference>
<dbReference type="InParanoid" id="A0A672JCH6"/>
<dbReference type="AlphaFoldDB" id="A0A672JCH6"/>
<protein>
    <submittedName>
        <fullName evidence="1">Uncharacterized protein</fullName>
    </submittedName>
</protein>
<reference evidence="1" key="1">
    <citation type="submission" date="2019-06" db="EMBL/GenBank/DDBJ databases">
        <authorList>
            <consortium name="Wellcome Sanger Institute Data Sharing"/>
        </authorList>
    </citation>
    <scope>NUCLEOTIDE SEQUENCE [LARGE SCALE GENOMIC DNA]</scope>
</reference>